<dbReference type="EMBL" id="SNRV01000018">
    <property type="protein sequence ID" value="TEW29183.1"/>
    <property type="molecule type" value="Genomic_DNA"/>
</dbReference>
<organism evidence="1">
    <name type="scientific">Histophilus somni</name>
    <name type="common">Haemophilus somnus</name>
    <dbReference type="NCBI Taxonomy" id="731"/>
    <lineage>
        <taxon>Bacteria</taxon>
        <taxon>Pseudomonadati</taxon>
        <taxon>Pseudomonadota</taxon>
        <taxon>Gammaproteobacteria</taxon>
        <taxon>Pasteurellales</taxon>
        <taxon>Pasteurellaceae</taxon>
        <taxon>Histophilus</taxon>
    </lineage>
</organism>
<evidence type="ECO:0000313" key="3">
    <source>
        <dbReference type="Proteomes" id="UP000297565"/>
    </source>
</evidence>
<evidence type="ECO:0000313" key="1">
    <source>
        <dbReference type="EMBL" id="AUV65132.1"/>
    </source>
</evidence>
<protein>
    <submittedName>
        <fullName evidence="2">DUF3158 family protein</fullName>
    </submittedName>
</protein>
<reference evidence="1" key="1">
    <citation type="submission" date="2017-05" db="EMBL/GenBank/DDBJ databases">
        <title>ICEHs1, an integrative conjugative element from clinical isolates of Histophilus somni confers metal and antimicrobial resistance.</title>
        <authorList>
            <person name="Bhatt K."/>
            <person name="Rawlyk N."/>
            <person name="Potter A."/>
            <person name="Liljebjelke K."/>
        </authorList>
    </citation>
    <scope>NUCLEOTIDE SEQUENCE</scope>
    <source>
        <strain evidence="1">AVI 1</strain>
    </source>
</reference>
<dbReference type="InterPro" id="IPR021502">
    <property type="entry name" value="DUF3158"/>
</dbReference>
<dbReference type="Proteomes" id="UP000297565">
    <property type="component" value="Unassembled WGS sequence"/>
</dbReference>
<name>A0A2K9VRP2_HISSO</name>
<sequence>MNLISDEIYRQLVKDSGLNTSLKQLFSHFDTGSDYELLQEQFTQARAYFMAAQDSMVQSVRQDLSPLAVYMIKDKASSSGGTFLRWRSMQNARTGGTVWQPIVDDKYVPVEVRKKVVAVEKDRILINMQISVFNHILRQLADCSEKLKEVEEAALKSDLYPLNTPVCNP</sequence>
<reference evidence="2 3" key="2">
    <citation type="submission" date="2019-03" db="EMBL/GenBank/DDBJ databases">
        <title>Horizontal Gene Transfer Machinery in Histophilus somni.</title>
        <authorList>
            <person name="Mostafa Nazari M."/>
            <person name="Liljebjelke K."/>
        </authorList>
    </citation>
    <scope>NUCLEOTIDE SEQUENCE [LARGE SCALE GENOMIC DNA]</scope>
    <source>
        <strain evidence="2 3">UOC-EPH-KLM-04</strain>
    </source>
</reference>
<proteinExistence type="predicted"/>
<dbReference type="AlphaFoldDB" id="A0A2K9VRP2"/>
<dbReference type="EMBL" id="MF136609">
    <property type="protein sequence ID" value="AUV65132.1"/>
    <property type="molecule type" value="Genomic_DNA"/>
</dbReference>
<evidence type="ECO:0000313" key="2">
    <source>
        <dbReference type="EMBL" id="TEW29183.1"/>
    </source>
</evidence>
<dbReference type="Pfam" id="PF11358">
    <property type="entry name" value="DUF3158"/>
    <property type="match status" value="1"/>
</dbReference>
<dbReference type="RefSeq" id="WP_006248856.1">
    <property type="nucleotide sequence ID" value="NZ_LQFM01000016.1"/>
</dbReference>
<gene>
    <name evidence="2" type="ORF">E2R48_07175</name>
    <name evidence="1" type="ORF">ICEHS1_76</name>
</gene>
<accession>A0A2K9VRP2</accession>